<sequence length="60" mass="6979">MDHDNIKSILEELIELCECEQKEITVDGEPITFEGFQEDVIESVYNIADLLGMEEIYLDR</sequence>
<evidence type="ECO:0000313" key="1">
    <source>
        <dbReference type="EMBL" id="HIZ53090.1"/>
    </source>
</evidence>
<protein>
    <submittedName>
        <fullName evidence="1">Uncharacterized protein</fullName>
    </submittedName>
</protein>
<evidence type="ECO:0000313" key="2">
    <source>
        <dbReference type="Proteomes" id="UP000824063"/>
    </source>
</evidence>
<comment type="caution">
    <text evidence="1">The sequence shown here is derived from an EMBL/GenBank/DDBJ whole genome shotgun (WGS) entry which is preliminary data.</text>
</comment>
<reference evidence="1" key="2">
    <citation type="submission" date="2021-04" db="EMBL/GenBank/DDBJ databases">
        <authorList>
            <person name="Gilroy R."/>
        </authorList>
    </citation>
    <scope>NUCLEOTIDE SEQUENCE</scope>
    <source>
        <strain evidence="1">CHK172-16539</strain>
    </source>
</reference>
<name>A0A9D2F610_9ENTE</name>
<reference evidence="1" key="1">
    <citation type="journal article" date="2021" name="PeerJ">
        <title>Extensive microbial diversity within the chicken gut microbiome revealed by metagenomics and culture.</title>
        <authorList>
            <person name="Gilroy R."/>
            <person name="Ravi A."/>
            <person name="Getino M."/>
            <person name="Pursley I."/>
            <person name="Horton D.L."/>
            <person name="Alikhan N.F."/>
            <person name="Baker D."/>
            <person name="Gharbi K."/>
            <person name="Hall N."/>
            <person name="Watson M."/>
            <person name="Adriaenssens E.M."/>
            <person name="Foster-Nyarko E."/>
            <person name="Jarju S."/>
            <person name="Secka A."/>
            <person name="Antonio M."/>
            <person name="Oren A."/>
            <person name="Chaudhuri R.R."/>
            <person name="La Ragione R."/>
            <person name="Hildebrand F."/>
            <person name="Pallen M.J."/>
        </authorList>
    </citation>
    <scope>NUCLEOTIDE SEQUENCE</scope>
    <source>
        <strain evidence="1">CHK172-16539</strain>
    </source>
</reference>
<dbReference type="EMBL" id="DXBN01000095">
    <property type="protein sequence ID" value="HIZ53090.1"/>
    <property type="molecule type" value="Genomic_DNA"/>
</dbReference>
<organism evidence="1 2">
    <name type="scientific">Candidatus Enterococcus avicola</name>
    <dbReference type="NCBI Taxonomy" id="2838561"/>
    <lineage>
        <taxon>Bacteria</taxon>
        <taxon>Bacillati</taxon>
        <taxon>Bacillota</taxon>
        <taxon>Bacilli</taxon>
        <taxon>Lactobacillales</taxon>
        <taxon>Enterococcaceae</taxon>
        <taxon>Enterococcus</taxon>
    </lineage>
</organism>
<dbReference type="Proteomes" id="UP000824063">
    <property type="component" value="Unassembled WGS sequence"/>
</dbReference>
<dbReference type="AlphaFoldDB" id="A0A9D2F610"/>
<gene>
    <name evidence="1" type="ORF">IAA20_04005</name>
</gene>
<proteinExistence type="predicted"/>
<accession>A0A9D2F610</accession>